<dbReference type="AlphaFoldDB" id="A0AA88CY40"/>
<comment type="caution">
    <text evidence="1">The sequence shown here is derived from an EMBL/GenBank/DDBJ whole genome shotgun (WGS) entry which is preliminary data.</text>
</comment>
<protein>
    <submittedName>
        <fullName evidence="1">Uncharacterized protein</fullName>
    </submittedName>
</protein>
<accession>A0AA88CY40</accession>
<evidence type="ECO:0000313" key="1">
    <source>
        <dbReference type="EMBL" id="GMN34152.1"/>
    </source>
</evidence>
<reference evidence="1" key="1">
    <citation type="submission" date="2023-07" db="EMBL/GenBank/DDBJ databases">
        <title>draft genome sequence of fig (Ficus carica).</title>
        <authorList>
            <person name="Takahashi T."/>
            <person name="Nishimura K."/>
        </authorList>
    </citation>
    <scope>NUCLEOTIDE SEQUENCE</scope>
</reference>
<organism evidence="1 2">
    <name type="scientific">Ficus carica</name>
    <name type="common">Common fig</name>
    <dbReference type="NCBI Taxonomy" id="3494"/>
    <lineage>
        <taxon>Eukaryota</taxon>
        <taxon>Viridiplantae</taxon>
        <taxon>Streptophyta</taxon>
        <taxon>Embryophyta</taxon>
        <taxon>Tracheophyta</taxon>
        <taxon>Spermatophyta</taxon>
        <taxon>Magnoliopsida</taxon>
        <taxon>eudicotyledons</taxon>
        <taxon>Gunneridae</taxon>
        <taxon>Pentapetalae</taxon>
        <taxon>rosids</taxon>
        <taxon>fabids</taxon>
        <taxon>Rosales</taxon>
        <taxon>Moraceae</taxon>
        <taxon>Ficeae</taxon>
        <taxon>Ficus</taxon>
    </lineage>
</organism>
<evidence type="ECO:0000313" key="2">
    <source>
        <dbReference type="Proteomes" id="UP001187192"/>
    </source>
</evidence>
<keyword evidence="2" id="KW-1185">Reference proteome</keyword>
<dbReference type="Proteomes" id="UP001187192">
    <property type="component" value="Unassembled WGS sequence"/>
</dbReference>
<dbReference type="EMBL" id="BTGU01000004">
    <property type="protein sequence ID" value="GMN34152.1"/>
    <property type="molecule type" value="Genomic_DNA"/>
</dbReference>
<name>A0AA88CY40_FICCA</name>
<gene>
    <name evidence="1" type="ORF">TIFTF001_004543</name>
</gene>
<proteinExistence type="predicted"/>
<sequence length="93" mass="10010">MFATDSDVSGRLDGLTRAGVLMFCAIGLIPHAPVSLQGSGSGVTYTNQFEKRSGIGETWILGQLSKPTAPMEHSDHSYRVRRLLQCSTPTTAE</sequence>